<comment type="catalytic activity">
    <reaction evidence="1">
        <text>ATP + protein L-histidine = ADP + protein N-phospho-L-histidine.</text>
        <dbReference type="EC" id="2.7.13.3"/>
    </reaction>
</comment>
<dbReference type="OrthoDB" id="112712at2"/>
<proteinExistence type="predicted"/>
<sequence length="117" mass="13303">MIISNLLNNAFKYTEKGSVFITIKRTNSYLIIKIADTGIGINPKIKDKIFEPFIKGEKPGTGIGLTVVSFLIKKMDGNLQVYSKKDKGTTFEVKIPIRKRIYRLTFRKTDENRTSGK</sequence>
<dbReference type="InterPro" id="IPR004358">
    <property type="entry name" value="Sig_transdc_His_kin-like_C"/>
</dbReference>
<dbReference type="Gene3D" id="3.30.565.10">
    <property type="entry name" value="Histidine kinase-like ATPase, C-terminal domain"/>
    <property type="match status" value="1"/>
</dbReference>
<evidence type="ECO:0000256" key="5">
    <source>
        <dbReference type="ARBA" id="ARBA00023012"/>
    </source>
</evidence>
<dbReference type="InterPro" id="IPR036890">
    <property type="entry name" value="HATPase_C_sf"/>
</dbReference>
<name>A0A1M4VZR6_MARH1</name>
<dbReference type="PROSITE" id="PS50109">
    <property type="entry name" value="HIS_KIN"/>
    <property type="match status" value="1"/>
</dbReference>
<dbReference type="Proteomes" id="UP000184334">
    <property type="component" value="Unassembled WGS sequence"/>
</dbReference>
<keyword evidence="4" id="KW-0418">Kinase</keyword>
<keyword evidence="5" id="KW-0902">Two-component regulatory system</keyword>
<keyword evidence="8" id="KW-1185">Reference proteome</keyword>
<protein>
    <recommendedName>
        <fullName evidence="2">histidine kinase</fullName>
        <ecNumber evidence="2">2.7.13.3</ecNumber>
    </recommendedName>
</protein>
<evidence type="ECO:0000259" key="6">
    <source>
        <dbReference type="PROSITE" id="PS50109"/>
    </source>
</evidence>
<dbReference type="PANTHER" id="PTHR43711">
    <property type="entry name" value="TWO-COMPONENT HISTIDINE KINASE"/>
    <property type="match status" value="1"/>
</dbReference>
<dbReference type="InterPro" id="IPR050736">
    <property type="entry name" value="Sensor_HK_Regulatory"/>
</dbReference>
<dbReference type="RefSeq" id="WP_072864169.1">
    <property type="nucleotide sequence ID" value="NZ_FQUI01000013.1"/>
</dbReference>
<feature type="domain" description="Histidine kinase" evidence="6">
    <location>
        <begin position="1"/>
        <end position="99"/>
    </location>
</feature>
<keyword evidence="3" id="KW-0808">Transferase</keyword>
<gene>
    <name evidence="7" type="ORF">SAMN02745164_01052</name>
</gene>
<evidence type="ECO:0000313" key="8">
    <source>
        <dbReference type="Proteomes" id="UP000184334"/>
    </source>
</evidence>
<dbReference type="PRINTS" id="PR00344">
    <property type="entry name" value="BCTRLSENSOR"/>
</dbReference>
<dbReference type="EC" id="2.7.13.3" evidence="2"/>
<dbReference type="InterPro" id="IPR005467">
    <property type="entry name" value="His_kinase_dom"/>
</dbReference>
<evidence type="ECO:0000256" key="4">
    <source>
        <dbReference type="ARBA" id="ARBA00022777"/>
    </source>
</evidence>
<evidence type="ECO:0000313" key="7">
    <source>
        <dbReference type="EMBL" id="SHE74395.1"/>
    </source>
</evidence>
<evidence type="ECO:0000256" key="2">
    <source>
        <dbReference type="ARBA" id="ARBA00012438"/>
    </source>
</evidence>
<dbReference type="AlphaFoldDB" id="A0A1M4VZR6"/>
<accession>A0A1M4VZR6</accession>
<evidence type="ECO:0000256" key="3">
    <source>
        <dbReference type="ARBA" id="ARBA00022679"/>
    </source>
</evidence>
<dbReference type="InterPro" id="IPR003594">
    <property type="entry name" value="HATPase_dom"/>
</dbReference>
<evidence type="ECO:0000256" key="1">
    <source>
        <dbReference type="ARBA" id="ARBA00000085"/>
    </source>
</evidence>
<dbReference type="GO" id="GO:0004673">
    <property type="term" value="F:protein histidine kinase activity"/>
    <property type="evidence" value="ECO:0007669"/>
    <property type="project" value="UniProtKB-EC"/>
</dbReference>
<dbReference type="SMART" id="SM00387">
    <property type="entry name" value="HATPase_c"/>
    <property type="match status" value="1"/>
</dbReference>
<dbReference type="STRING" id="1122195.SAMN02745164_01052"/>
<dbReference type="PANTHER" id="PTHR43711:SF26">
    <property type="entry name" value="SENSOR HISTIDINE KINASE RCSC"/>
    <property type="match status" value="1"/>
</dbReference>
<dbReference type="SUPFAM" id="SSF55874">
    <property type="entry name" value="ATPase domain of HSP90 chaperone/DNA topoisomerase II/histidine kinase"/>
    <property type="match status" value="1"/>
</dbReference>
<dbReference type="GO" id="GO:0000160">
    <property type="term" value="P:phosphorelay signal transduction system"/>
    <property type="evidence" value="ECO:0007669"/>
    <property type="project" value="UniProtKB-KW"/>
</dbReference>
<comment type="caution">
    <text evidence="7">The sequence shown here is derived from an EMBL/GenBank/DDBJ whole genome shotgun (WGS) entry which is preliminary data.</text>
</comment>
<reference evidence="7" key="1">
    <citation type="submission" date="2016-11" db="EMBL/GenBank/DDBJ databases">
        <authorList>
            <person name="Varghese N."/>
            <person name="Submissions S."/>
        </authorList>
    </citation>
    <scope>NUCLEOTIDE SEQUENCE [LARGE SCALE GENOMIC DNA]</scope>
    <source>
        <strain evidence="7">DSM 16785</strain>
    </source>
</reference>
<dbReference type="EMBL" id="FQUI01000013">
    <property type="protein sequence ID" value="SHE74395.1"/>
    <property type="molecule type" value="Genomic_DNA"/>
</dbReference>
<dbReference type="Pfam" id="PF02518">
    <property type="entry name" value="HATPase_c"/>
    <property type="match status" value="1"/>
</dbReference>
<organism evidence="7 8">
    <name type="scientific">Marinitoga hydrogenitolerans (strain DSM 16785 / JCM 12826 / AT1271)</name>
    <dbReference type="NCBI Taxonomy" id="1122195"/>
    <lineage>
        <taxon>Bacteria</taxon>
        <taxon>Thermotogati</taxon>
        <taxon>Thermotogota</taxon>
        <taxon>Thermotogae</taxon>
        <taxon>Petrotogales</taxon>
        <taxon>Petrotogaceae</taxon>
        <taxon>Marinitoga</taxon>
    </lineage>
</organism>